<dbReference type="PANTHER" id="PTHR33993:SF14">
    <property type="entry name" value="GB|AAF24581.1"/>
    <property type="match status" value="1"/>
</dbReference>
<dbReference type="Gene3D" id="3.10.180.10">
    <property type="entry name" value="2,3-Dihydroxybiphenyl 1,2-Dioxygenase, domain 1"/>
    <property type="match status" value="2"/>
</dbReference>
<dbReference type="InterPro" id="IPR052164">
    <property type="entry name" value="Anthracycline_SecMetBiosynth"/>
</dbReference>
<sequence length="261" mass="27598">MRNEHGDFIWYELMTDDAPAATAFYSRIVGWRASPADASAAEGYQLFRADGPPVCGLLPLTQQMRASGARTGWLGYIGVSDVDATAEAVRHAGGAVLMPPVTMEGVGRLALVQDPQGLPFYIMRGAVDMPSQSFAQDAPRDGHCAWNELATPDPEGALAFYGSCFGWEVADSLDMGPMGAYRMLRNPPHRTLLGAVMKAQEAPPGWSFYMRVPDIDAAAAAIAAQGGSLLAPPGEIPGGEFTLAARDPQGAAFALIGPRMA</sequence>
<dbReference type="InterPro" id="IPR029068">
    <property type="entry name" value="Glyas_Bleomycin-R_OHBP_Dase"/>
</dbReference>
<dbReference type="RefSeq" id="WP_089844888.1">
    <property type="nucleotide sequence ID" value="NZ_FNEJ01000004.1"/>
</dbReference>
<keyword evidence="3" id="KW-1185">Reference proteome</keyword>
<accession>A0A1G8KAA9</accession>
<protein>
    <recommendedName>
        <fullName evidence="1">VOC domain-containing protein</fullName>
    </recommendedName>
</protein>
<dbReference type="EMBL" id="FNEJ01000004">
    <property type="protein sequence ID" value="SDI40361.1"/>
    <property type="molecule type" value="Genomic_DNA"/>
</dbReference>
<dbReference type="Proteomes" id="UP000199093">
    <property type="component" value="Unassembled WGS sequence"/>
</dbReference>
<proteinExistence type="predicted"/>
<dbReference type="AlphaFoldDB" id="A0A1G8KAA9"/>
<reference evidence="2 3" key="1">
    <citation type="submission" date="2016-10" db="EMBL/GenBank/DDBJ databases">
        <authorList>
            <person name="de Groot N.N."/>
        </authorList>
    </citation>
    <scope>NUCLEOTIDE SEQUENCE [LARGE SCALE GENOMIC DNA]</scope>
    <source>
        <strain evidence="2 3">DSM 26424</strain>
    </source>
</reference>
<dbReference type="InterPro" id="IPR037523">
    <property type="entry name" value="VOC_core"/>
</dbReference>
<dbReference type="OrthoDB" id="9793039at2"/>
<dbReference type="PANTHER" id="PTHR33993">
    <property type="entry name" value="GLYOXALASE-RELATED"/>
    <property type="match status" value="1"/>
</dbReference>
<gene>
    <name evidence="2" type="ORF">SAMN04487993_1004122</name>
</gene>
<evidence type="ECO:0000313" key="3">
    <source>
        <dbReference type="Proteomes" id="UP000199093"/>
    </source>
</evidence>
<organism evidence="2 3">
    <name type="scientific">Salipiger marinus</name>
    <dbReference type="NCBI Taxonomy" id="555512"/>
    <lineage>
        <taxon>Bacteria</taxon>
        <taxon>Pseudomonadati</taxon>
        <taxon>Pseudomonadota</taxon>
        <taxon>Alphaproteobacteria</taxon>
        <taxon>Rhodobacterales</taxon>
        <taxon>Roseobacteraceae</taxon>
        <taxon>Salipiger</taxon>
    </lineage>
</organism>
<dbReference type="CDD" id="cd07247">
    <property type="entry name" value="SgaA_N_like"/>
    <property type="match status" value="1"/>
</dbReference>
<dbReference type="STRING" id="555512.SAMN04487993_1004122"/>
<name>A0A1G8KAA9_9RHOB</name>
<evidence type="ECO:0000259" key="1">
    <source>
        <dbReference type="PROSITE" id="PS51819"/>
    </source>
</evidence>
<dbReference type="Pfam" id="PF00903">
    <property type="entry name" value="Glyoxalase"/>
    <property type="match status" value="2"/>
</dbReference>
<feature type="domain" description="VOC" evidence="1">
    <location>
        <begin position="7"/>
        <end position="125"/>
    </location>
</feature>
<dbReference type="InterPro" id="IPR004360">
    <property type="entry name" value="Glyas_Fos-R_dOase_dom"/>
</dbReference>
<dbReference type="PROSITE" id="PS51819">
    <property type="entry name" value="VOC"/>
    <property type="match status" value="2"/>
</dbReference>
<feature type="domain" description="VOC" evidence="1">
    <location>
        <begin position="140"/>
        <end position="258"/>
    </location>
</feature>
<evidence type="ECO:0000313" key="2">
    <source>
        <dbReference type="EMBL" id="SDI40361.1"/>
    </source>
</evidence>
<dbReference type="SUPFAM" id="SSF54593">
    <property type="entry name" value="Glyoxalase/Bleomycin resistance protein/Dihydroxybiphenyl dioxygenase"/>
    <property type="match status" value="2"/>
</dbReference>